<comment type="caution">
    <text evidence="8">The sequence shown here is derived from an EMBL/GenBank/DDBJ whole genome shotgun (WGS) entry which is preliminary data.</text>
</comment>
<dbReference type="EMBL" id="JAUOPB010000015">
    <property type="protein sequence ID" value="MDO6424466.1"/>
    <property type="molecule type" value="Genomic_DNA"/>
</dbReference>
<dbReference type="Pfam" id="PF04542">
    <property type="entry name" value="Sigma70_r2"/>
    <property type="match status" value="1"/>
</dbReference>
<dbReference type="InterPro" id="IPR039425">
    <property type="entry name" value="RNA_pol_sigma-70-like"/>
</dbReference>
<dbReference type="GO" id="GO:0003677">
    <property type="term" value="F:DNA binding"/>
    <property type="evidence" value="ECO:0007669"/>
    <property type="project" value="InterPro"/>
</dbReference>
<organism evidence="8 9">
    <name type="scientific">Saccharophagus degradans</name>
    <dbReference type="NCBI Taxonomy" id="86304"/>
    <lineage>
        <taxon>Bacteria</taxon>
        <taxon>Pseudomonadati</taxon>
        <taxon>Pseudomonadota</taxon>
        <taxon>Gammaproteobacteria</taxon>
        <taxon>Cellvibrionales</taxon>
        <taxon>Cellvibrionaceae</taxon>
        <taxon>Saccharophagus</taxon>
    </lineage>
</organism>
<evidence type="ECO:0000256" key="3">
    <source>
        <dbReference type="ARBA" id="ARBA00023082"/>
    </source>
</evidence>
<gene>
    <name evidence="8" type="ORF">Q4521_18410</name>
</gene>
<comment type="similarity">
    <text evidence="1">Belongs to the sigma-70 factor family. ECF subfamily.</text>
</comment>
<evidence type="ECO:0000256" key="2">
    <source>
        <dbReference type="ARBA" id="ARBA00023015"/>
    </source>
</evidence>
<sequence>MLASTTSRQKGPERRMDTDYRRDDNWSGLLERVATSQDQTAFAALFEHFAPLIKGFCQMHASGLSGENAEELVQEVMFKVWQKAPSFDARKSAASTWVFTIVRNTRIDYLRKNSKHTTNIVDGLEADDIWDESLDHQPFVYLQHARDTESVRDFLSTLPEDQSHCLKKVYMEGKSHTEISEELNLPLGTVKSRVRLGLKKLQSCVGGK</sequence>
<keyword evidence="4" id="KW-0804">Transcription</keyword>
<dbReference type="RefSeq" id="WP_303493764.1">
    <property type="nucleotide sequence ID" value="NZ_JAUOPB010000015.1"/>
</dbReference>
<dbReference type="CDD" id="cd06171">
    <property type="entry name" value="Sigma70_r4"/>
    <property type="match status" value="1"/>
</dbReference>
<feature type="compositionally biased region" description="Basic and acidic residues" evidence="5">
    <location>
        <begin position="10"/>
        <end position="21"/>
    </location>
</feature>
<evidence type="ECO:0000256" key="4">
    <source>
        <dbReference type="ARBA" id="ARBA00023163"/>
    </source>
</evidence>
<reference evidence="8" key="1">
    <citation type="submission" date="2023-07" db="EMBL/GenBank/DDBJ databases">
        <title>Genome content predicts the carbon catabolic preferences of heterotrophic bacteria.</title>
        <authorList>
            <person name="Gralka M."/>
        </authorList>
    </citation>
    <scope>NUCLEOTIDE SEQUENCE</scope>
    <source>
        <strain evidence="8">I3M17_2</strain>
    </source>
</reference>
<dbReference type="GO" id="GO:0016987">
    <property type="term" value="F:sigma factor activity"/>
    <property type="evidence" value="ECO:0007669"/>
    <property type="project" value="UniProtKB-KW"/>
</dbReference>
<dbReference type="InterPro" id="IPR007627">
    <property type="entry name" value="RNA_pol_sigma70_r2"/>
</dbReference>
<dbReference type="InterPro" id="IPR013324">
    <property type="entry name" value="RNA_pol_sigma_r3/r4-like"/>
</dbReference>
<dbReference type="InterPro" id="IPR013249">
    <property type="entry name" value="RNA_pol_sigma70_r4_t2"/>
</dbReference>
<keyword evidence="2" id="KW-0805">Transcription regulation</keyword>
<evidence type="ECO:0000313" key="9">
    <source>
        <dbReference type="Proteomes" id="UP001169760"/>
    </source>
</evidence>
<dbReference type="InterPro" id="IPR014284">
    <property type="entry name" value="RNA_pol_sigma-70_dom"/>
</dbReference>
<feature type="domain" description="RNA polymerase sigma-70 region 2" evidence="6">
    <location>
        <begin position="45"/>
        <end position="115"/>
    </location>
</feature>
<evidence type="ECO:0000259" key="7">
    <source>
        <dbReference type="Pfam" id="PF08281"/>
    </source>
</evidence>
<name>A0AAW7XD22_9GAMM</name>
<evidence type="ECO:0000259" key="6">
    <source>
        <dbReference type="Pfam" id="PF04542"/>
    </source>
</evidence>
<dbReference type="SUPFAM" id="SSF88946">
    <property type="entry name" value="Sigma2 domain of RNA polymerase sigma factors"/>
    <property type="match status" value="1"/>
</dbReference>
<dbReference type="SUPFAM" id="SSF88659">
    <property type="entry name" value="Sigma3 and sigma4 domains of RNA polymerase sigma factors"/>
    <property type="match status" value="1"/>
</dbReference>
<evidence type="ECO:0000256" key="5">
    <source>
        <dbReference type="SAM" id="MobiDB-lite"/>
    </source>
</evidence>
<feature type="region of interest" description="Disordered" evidence="5">
    <location>
        <begin position="1"/>
        <end position="21"/>
    </location>
</feature>
<feature type="domain" description="RNA polymerase sigma factor 70 region 4 type 2" evidence="7">
    <location>
        <begin position="149"/>
        <end position="201"/>
    </location>
</feature>
<dbReference type="Gene3D" id="1.10.10.10">
    <property type="entry name" value="Winged helix-like DNA-binding domain superfamily/Winged helix DNA-binding domain"/>
    <property type="match status" value="1"/>
</dbReference>
<protein>
    <submittedName>
        <fullName evidence="8">Sigma-70 family RNA polymerase sigma factor</fullName>
    </submittedName>
</protein>
<accession>A0AAW7XD22</accession>
<evidence type="ECO:0000313" key="8">
    <source>
        <dbReference type="EMBL" id="MDO6424466.1"/>
    </source>
</evidence>
<dbReference type="Gene3D" id="1.10.1740.10">
    <property type="match status" value="1"/>
</dbReference>
<dbReference type="PANTHER" id="PTHR43133">
    <property type="entry name" value="RNA POLYMERASE ECF-TYPE SIGMA FACTO"/>
    <property type="match status" value="1"/>
</dbReference>
<proteinExistence type="inferred from homology"/>
<dbReference type="Proteomes" id="UP001169760">
    <property type="component" value="Unassembled WGS sequence"/>
</dbReference>
<evidence type="ECO:0000256" key="1">
    <source>
        <dbReference type="ARBA" id="ARBA00010641"/>
    </source>
</evidence>
<keyword evidence="3" id="KW-0731">Sigma factor</keyword>
<dbReference type="NCBIfam" id="TIGR02937">
    <property type="entry name" value="sigma70-ECF"/>
    <property type="match status" value="1"/>
</dbReference>
<dbReference type="GO" id="GO:0006352">
    <property type="term" value="P:DNA-templated transcription initiation"/>
    <property type="evidence" value="ECO:0007669"/>
    <property type="project" value="InterPro"/>
</dbReference>
<dbReference type="InterPro" id="IPR036388">
    <property type="entry name" value="WH-like_DNA-bd_sf"/>
</dbReference>
<dbReference type="AlphaFoldDB" id="A0AAW7XD22"/>
<dbReference type="InterPro" id="IPR013325">
    <property type="entry name" value="RNA_pol_sigma_r2"/>
</dbReference>
<dbReference type="Pfam" id="PF08281">
    <property type="entry name" value="Sigma70_r4_2"/>
    <property type="match status" value="1"/>
</dbReference>
<dbReference type="PANTHER" id="PTHR43133:SF62">
    <property type="entry name" value="RNA POLYMERASE SIGMA FACTOR SIGZ"/>
    <property type="match status" value="1"/>
</dbReference>